<dbReference type="InterPro" id="IPR052420">
    <property type="entry name" value="Espin/Espin-like"/>
</dbReference>
<dbReference type="AlphaFoldDB" id="A0A7S0KZS9"/>
<feature type="region of interest" description="Disordered" evidence="3">
    <location>
        <begin position="283"/>
        <end position="354"/>
    </location>
</feature>
<evidence type="ECO:0000313" key="4">
    <source>
        <dbReference type="EMBL" id="CAD8595173.1"/>
    </source>
</evidence>
<accession>A0A7S0KZS9</accession>
<gene>
    <name evidence="4" type="ORF">AGLA0713_LOCUS1</name>
</gene>
<organism evidence="4">
    <name type="scientific">Asterionellopsis glacialis</name>
    <dbReference type="NCBI Taxonomy" id="33640"/>
    <lineage>
        <taxon>Eukaryota</taxon>
        <taxon>Sar</taxon>
        <taxon>Stramenopiles</taxon>
        <taxon>Ochrophyta</taxon>
        <taxon>Bacillariophyta</taxon>
        <taxon>Fragilariophyceae</taxon>
        <taxon>Fragilariophycidae</taxon>
        <taxon>Fragilariales</taxon>
        <taxon>Fragilariaceae</taxon>
        <taxon>Asterionellopsis</taxon>
    </lineage>
</organism>
<dbReference type="PANTHER" id="PTHR24153:SF8">
    <property type="entry name" value="FORKED, ISOFORM F"/>
    <property type="match status" value="1"/>
</dbReference>
<feature type="compositionally biased region" description="Basic residues" evidence="3">
    <location>
        <begin position="337"/>
        <end position="354"/>
    </location>
</feature>
<dbReference type="EMBL" id="HBEX01000001">
    <property type="protein sequence ID" value="CAD8595173.1"/>
    <property type="molecule type" value="Transcribed_RNA"/>
</dbReference>
<reference evidence="4" key="1">
    <citation type="submission" date="2021-01" db="EMBL/GenBank/DDBJ databases">
        <authorList>
            <person name="Corre E."/>
            <person name="Pelletier E."/>
            <person name="Niang G."/>
            <person name="Scheremetjew M."/>
            <person name="Finn R."/>
            <person name="Kale V."/>
            <person name="Holt S."/>
            <person name="Cochrane G."/>
            <person name="Meng A."/>
            <person name="Brown T."/>
            <person name="Cohen L."/>
        </authorList>
    </citation>
    <scope>NUCLEOTIDE SEQUENCE</scope>
</reference>
<proteinExistence type="predicted"/>
<dbReference type="GO" id="GO:0051015">
    <property type="term" value="F:actin filament binding"/>
    <property type="evidence" value="ECO:0007669"/>
    <property type="project" value="TreeGrafter"/>
</dbReference>
<evidence type="ECO:0000256" key="1">
    <source>
        <dbReference type="ARBA" id="ARBA00022737"/>
    </source>
</evidence>
<dbReference type="GO" id="GO:0005737">
    <property type="term" value="C:cytoplasm"/>
    <property type="evidence" value="ECO:0007669"/>
    <property type="project" value="TreeGrafter"/>
</dbReference>
<keyword evidence="2" id="KW-0040">ANK repeat</keyword>
<sequence length="354" mass="39696">MVSLIDCCGGATPLDNLKSNKTDESDDVVLECNYDKDLTLLYQMIEEQVWVTCYEFLTSEPQFGSAAKGEAPRDQAATWVSRYEENGKLRWSQLPLHAAIIFKAPFKVVEAMIKLYPKALKSRDDQEMLPLHLAFRYGASDSVLALILDGYPEAIGVKGHKGKLAHEFSASGPNPRRGEIIQEYIDQMTEGAFVYEKNKEYLEKKRAKSGNSQSSDLERLRSELEAERQKVLALEKEKTEMAYAGMTGEEKKEEDTVFANDMLEQARVSADNIPAVPVEETAELVEDKKTEDADKEETAQEGKEDAVEEVRDPAPEAPLELDTTKQFVAAPSPTTTPKKKKGFKIFGRKKKSQK</sequence>
<dbReference type="PANTHER" id="PTHR24153">
    <property type="entry name" value="ESPIN"/>
    <property type="match status" value="1"/>
</dbReference>
<name>A0A7S0KZS9_9STRA</name>
<protein>
    <submittedName>
        <fullName evidence="4">Uncharacterized protein</fullName>
    </submittedName>
</protein>
<feature type="compositionally biased region" description="Basic and acidic residues" evidence="3">
    <location>
        <begin position="285"/>
        <end position="314"/>
    </location>
</feature>
<evidence type="ECO:0000256" key="3">
    <source>
        <dbReference type="SAM" id="MobiDB-lite"/>
    </source>
</evidence>
<keyword evidence="1" id="KW-0677">Repeat</keyword>
<evidence type="ECO:0000256" key="2">
    <source>
        <dbReference type="ARBA" id="ARBA00023043"/>
    </source>
</evidence>
<dbReference type="GO" id="GO:0051017">
    <property type="term" value="P:actin filament bundle assembly"/>
    <property type="evidence" value="ECO:0007669"/>
    <property type="project" value="TreeGrafter"/>
</dbReference>